<organism evidence="2 3">
    <name type="scientific">Aspergillus sydowii CBS 593.65</name>
    <dbReference type="NCBI Taxonomy" id="1036612"/>
    <lineage>
        <taxon>Eukaryota</taxon>
        <taxon>Fungi</taxon>
        <taxon>Dikarya</taxon>
        <taxon>Ascomycota</taxon>
        <taxon>Pezizomycotina</taxon>
        <taxon>Eurotiomycetes</taxon>
        <taxon>Eurotiomycetidae</taxon>
        <taxon>Eurotiales</taxon>
        <taxon>Aspergillaceae</taxon>
        <taxon>Aspergillus</taxon>
        <taxon>Aspergillus subgen. Nidulantes</taxon>
    </lineage>
</organism>
<dbReference type="AlphaFoldDB" id="A0A1L9TB92"/>
<dbReference type="Proteomes" id="UP000184356">
    <property type="component" value="Unassembled WGS sequence"/>
</dbReference>
<dbReference type="GeneID" id="63761213"/>
<feature type="region of interest" description="Disordered" evidence="1">
    <location>
        <begin position="1"/>
        <end position="48"/>
    </location>
</feature>
<protein>
    <submittedName>
        <fullName evidence="2">Uncharacterized protein</fullName>
    </submittedName>
</protein>
<sequence length="301" mass="33619">MSHSKSQNNRVKPARISLPVTELVQTSCATQPRSSPGSSSALPLSPRRPPPVPAPIAYQAYPRFRSSRLHPLTRTWSASVARHCGFDRHKIQLLVYGLFSSRSSGEWALHNDPGSNWLAHAVLRARHHSKAIVSAFNPFLFIPTLSALDPSYTPLEELWHRSFLVTPIIDKVLGRECRGILQGQLANSDHHHYRSPMAIGAHMSVVLAAERRPHGQPASHEVFKLQWGSSRSFPLTNIHVQLTITSPRTTHGSHIDPATEPFNIRPLMETWIVLFVGRSVPRWRYSSGVFTDALQITAPMS</sequence>
<reference evidence="3" key="1">
    <citation type="journal article" date="2017" name="Genome Biol.">
        <title>Comparative genomics reveals high biological diversity and specific adaptations in the industrially and medically important fungal genus Aspergillus.</title>
        <authorList>
            <person name="de Vries R.P."/>
            <person name="Riley R."/>
            <person name="Wiebenga A."/>
            <person name="Aguilar-Osorio G."/>
            <person name="Amillis S."/>
            <person name="Uchima C.A."/>
            <person name="Anderluh G."/>
            <person name="Asadollahi M."/>
            <person name="Askin M."/>
            <person name="Barry K."/>
            <person name="Battaglia E."/>
            <person name="Bayram O."/>
            <person name="Benocci T."/>
            <person name="Braus-Stromeyer S.A."/>
            <person name="Caldana C."/>
            <person name="Canovas D."/>
            <person name="Cerqueira G.C."/>
            <person name="Chen F."/>
            <person name="Chen W."/>
            <person name="Choi C."/>
            <person name="Clum A."/>
            <person name="Dos Santos R.A."/>
            <person name="Damasio A.R."/>
            <person name="Diallinas G."/>
            <person name="Emri T."/>
            <person name="Fekete E."/>
            <person name="Flipphi M."/>
            <person name="Freyberg S."/>
            <person name="Gallo A."/>
            <person name="Gournas C."/>
            <person name="Habgood R."/>
            <person name="Hainaut M."/>
            <person name="Harispe M.L."/>
            <person name="Henrissat B."/>
            <person name="Hilden K.S."/>
            <person name="Hope R."/>
            <person name="Hossain A."/>
            <person name="Karabika E."/>
            <person name="Karaffa L."/>
            <person name="Karanyi Z."/>
            <person name="Krasevec N."/>
            <person name="Kuo A."/>
            <person name="Kusch H."/>
            <person name="LaButti K."/>
            <person name="Lagendijk E.L."/>
            <person name="Lapidus A."/>
            <person name="Levasseur A."/>
            <person name="Lindquist E."/>
            <person name="Lipzen A."/>
            <person name="Logrieco A.F."/>
            <person name="MacCabe A."/>
            <person name="Maekelae M.R."/>
            <person name="Malavazi I."/>
            <person name="Melin P."/>
            <person name="Meyer V."/>
            <person name="Mielnichuk N."/>
            <person name="Miskei M."/>
            <person name="Molnar A.P."/>
            <person name="Mule G."/>
            <person name="Ngan C.Y."/>
            <person name="Orejas M."/>
            <person name="Orosz E."/>
            <person name="Ouedraogo J.P."/>
            <person name="Overkamp K.M."/>
            <person name="Park H.-S."/>
            <person name="Perrone G."/>
            <person name="Piumi F."/>
            <person name="Punt P.J."/>
            <person name="Ram A.F."/>
            <person name="Ramon A."/>
            <person name="Rauscher S."/>
            <person name="Record E."/>
            <person name="Riano-Pachon D.M."/>
            <person name="Robert V."/>
            <person name="Roehrig J."/>
            <person name="Ruller R."/>
            <person name="Salamov A."/>
            <person name="Salih N.S."/>
            <person name="Samson R.A."/>
            <person name="Sandor E."/>
            <person name="Sanguinetti M."/>
            <person name="Schuetze T."/>
            <person name="Sepcic K."/>
            <person name="Shelest E."/>
            <person name="Sherlock G."/>
            <person name="Sophianopoulou V."/>
            <person name="Squina F.M."/>
            <person name="Sun H."/>
            <person name="Susca A."/>
            <person name="Todd R.B."/>
            <person name="Tsang A."/>
            <person name="Unkles S.E."/>
            <person name="van de Wiele N."/>
            <person name="van Rossen-Uffink D."/>
            <person name="Oliveira J.V."/>
            <person name="Vesth T.C."/>
            <person name="Visser J."/>
            <person name="Yu J.-H."/>
            <person name="Zhou M."/>
            <person name="Andersen M.R."/>
            <person name="Archer D.B."/>
            <person name="Baker S.E."/>
            <person name="Benoit I."/>
            <person name="Brakhage A.A."/>
            <person name="Braus G.H."/>
            <person name="Fischer R."/>
            <person name="Frisvad J.C."/>
            <person name="Goldman G.H."/>
            <person name="Houbraken J."/>
            <person name="Oakley B."/>
            <person name="Pocsi I."/>
            <person name="Scazzocchio C."/>
            <person name="Seiboth B."/>
            <person name="vanKuyk P.A."/>
            <person name="Wortman J."/>
            <person name="Dyer P.S."/>
            <person name="Grigoriev I.V."/>
        </authorList>
    </citation>
    <scope>NUCLEOTIDE SEQUENCE [LARGE SCALE GENOMIC DNA]</scope>
    <source>
        <strain evidence="3">CBS 593.65</strain>
    </source>
</reference>
<dbReference type="EMBL" id="KV878590">
    <property type="protein sequence ID" value="OJJ56698.1"/>
    <property type="molecule type" value="Genomic_DNA"/>
</dbReference>
<evidence type="ECO:0000313" key="3">
    <source>
        <dbReference type="Proteomes" id="UP000184356"/>
    </source>
</evidence>
<name>A0A1L9TB92_9EURO</name>
<keyword evidence="3" id="KW-1185">Reference proteome</keyword>
<dbReference type="RefSeq" id="XP_040700504.1">
    <property type="nucleotide sequence ID" value="XM_040845140.1"/>
</dbReference>
<feature type="compositionally biased region" description="Low complexity" evidence="1">
    <location>
        <begin position="32"/>
        <end position="45"/>
    </location>
</feature>
<accession>A0A1L9TB92</accession>
<evidence type="ECO:0000313" key="2">
    <source>
        <dbReference type="EMBL" id="OJJ56698.1"/>
    </source>
</evidence>
<dbReference type="VEuPathDB" id="FungiDB:ASPSYDRAFT_33765"/>
<feature type="compositionally biased region" description="Polar residues" evidence="1">
    <location>
        <begin position="1"/>
        <end position="10"/>
    </location>
</feature>
<proteinExistence type="predicted"/>
<gene>
    <name evidence="2" type="ORF">ASPSYDRAFT_33765</name>
</gene>
<evidence type="ECO:0000256" key="1">
    <source>
        <dbReference type="SAM" id="MobiDB-lite"/>
    </source>
</evidence>